<feature type="transmembrane region" description="Helical" evidence="9">
    <location>
        <begin position="95"/>
        <end position="114"/>
    </location>
</feature>
<feature type="transmembrane region" description="Helical" evidence="9">
    <location>
        <begin position="161"/>
        <end position="183"/>
    </location>
</feature>
<keyword evidence="13" id="KW-1185">Reference proteome</keyword>
<evidence type="ECO:0000256" key="7">
    <source>
        <dbReference type="ARBA" id="ARBA00023065"/>
    </source>
</evidence>
<evidence type="ECO:0000256" key="8">
    <source>
        <dbReference type="ARBA" id="ARBA00023136"/>
    </source>
</evidence>
<protein>
    <submittedName>
        <fullName evidence="12">Cation diffusion facilitator family transporter</fullName>
    </submittedName>
</protein>
<evidence type="ECO:0000313" key="13">
    <source>
        <dbReference type="Proteomes" id="UP000050280"/>
    </source>
</evidence>
<dbReference type="InterPro" id="IPR002524">
    <property type="entry name" value="Cation_efflux"/>
</dbReference>
<dbReference type="Pfam" id="PF01545">
    <property type="entry name" value="Cation_efflux"/>
    <property type="match status" value="1"/>
</dbReference>
<feature type="transmembrane region" description="Helical" evidence="9">
    <location>
        <begin position="58"/>
        <end position="74"/>
    </location>
</feature>
<dbReference type="SUPFAM" id="SSF161111">
    <property type="entry name" value="Cation efflux protein transmembrane domain-like"/>
    <property type="match status" value="1"/>
</dbReference>
<evidence type="ECO:0000313" key="12">
    <source>
        <dbReference type="EMBL" id="KPM30916.1"/>
    </source>
</evidence>
<gene>
    <name evidence="12" type="ORF">I595_2894</name>
</gene>
<evidence type="ECO:0000256" key="3">
    <source>
        <dbReference type="ARBA" id="ARBA00022448"/>
    </source>
</evidence>
<dbReference type="SUPFAM" id="SSF160240">
    <property type="entry name" value="Cation efflux protein cytoplasmic domain-like"/>
    <property type="match status" value="1"/>
</dbReference>
<accession>A0A0N8H3L6</accession>
<sequence>MVFLIMAHQHQHGHSHTHHHHDLKGRNLLISIILNAFITLAQVIGGLVSGSLALLSDALHNFSDVLSLVISYMANVLSKRKASAKKTFGYKRAEVIAAFVNSATLMVVAVFLIIEAVERFYHPKDIGSDLVIWLSIIAILGNGFSVLLIKKDSDVNMNMKSAYLHLLTDMMASVAVLIGGLLMKFYQVFWIDPLLTLLIALYLVYMGYDLLKQSTKVLMLFTPKSVAVNDIVVAISNISLVKNVHHVHIWQLNEEEVHLEAHIDFLQDIRLSEFDRVLEQIEKLAYDEFGINHVNIQPEFGKCDSKQIIVQD</sequence>
<comment type="similarity">
    <text evidence="2">Belongs to the cation diffusion facilitator (CDF) transporter (TC 2.A.4) family. SLC30A subfamily.</text>
</comment>
<dbReference type="GO" id="GO:0005385">
    <property type="term" value="F:zinc ion transmembrane transporter activity"/>
    <property type="evidence" value="ECO:0007669"/>
    <property type="project" value="TreeGrafter"/>
</dbReference>
<keyword evidence="5" id="KW-0862">Zinc</keyword>
<dbReference type="AlphaFoldDB" id="A0A0N8H3L6"/>
<dbReference type="InterPro" id="IPR058533">
    <property type="entry name" value="Cation_efflux_TM"/>
</dbReference>
<feature type="transmembrane region" description="Helical" evidence="9">
    <location>
        <begin position="28"/>
        <end position="52"/>
    </location>
</feature>
<feature type="domain" description="Cation efflux protein cytoplasmic" evidence="11">
    <location>
        <begin position="224"/>
        <end position="299"/>
    </location>
</feature>
<evidence type="ECO:0000259" key="11">
    <source>
        <dbReference type="Pfam" id="PF16916"/>
    </source>
</evidence>
<dbReference type="Gene3D" id="1.20.1510.10">
    <property type="entry name" value="Cation efflux protein transmembrane domain"/>
    <property type="match status" value="1"/>
</dbReference>
<reference evidence="12 13" key="1">
    <citation type="submission" date="2015-09" db="EMBL/GenBank/DDBJ databases">
        <title>Genome sequence of the marine flavobacterium Croceitalea dokdonensis DOKDO 023 that contains proton- and sodium-pumping rhodopsins.</title>
        <authorList>
            <person name="Kwon S.-K."/>
            <person name="Lee H.K."/>
            <person name="Kwak M.-J."/>
            <person name="Kim J.F."/>
        </authorList>
    </citation>
    <scope>NUCLEOTIDE SEQUENCE [LARGE SCALE GENOMIC DNA]</scope>
    <source>
        <strain evidence="12 13">DOKDO 023</strain>
    </source>
</reference>
<dbReference type="InterPro" id="IPR036837">
    <property type="entry name" value="Cation_efflux_CTD_sf"/>
</dbReference>
<evidence type="ECO:0000256" key="6">
    <source>
        <dbReference type="ARBA" id="ARBA00022989"/>
    </source>
</evidence>
<keyword evidence="7" id="KW-0406">Ion transport</keyword>
<proteinExistence type="inferred from homology"/>
<dbReference type="InterPro" id="IPR027470">
    <property type="entry name" value="Cation_efflux_CTD"/>
</dbReference>
<evidence type="ECO:0000256" key="4">
    <source>
        <dbReference type="ARBA" id="ARBA00022692"/>
    </source>
</evidence>
<dbReference type="GO" id="GO:0005886">
    <property type="term" value="C:plasma membrane"/>
    <property type="evidence" value="ECO:0007669"/>
    <property type="project" value="TreeGrafter"/>
</dbReference>
<dbReference type="InterPro" id="IPR027469">
    <property type="entry name" value="Cation_efflux_TMD_sf"/>
</dbReference>
<comment type="subcellular location">
    <subcellularLocation>
        <location evidence="1">Membrane</location>
        <topology evidence="1">Multi-pass membrane protein</topology>
    </subcellularLocation>
</comment>
<name>A0A0N8H3L6_9FLAO</name>
<dbReference type="PANTHER" id="PTHR11562:SF17">
    <property type="entry name" value="RE54080P-RELATED"/>
    <property type="match status" value="1"/>
</dbReference>
<dbReference type="Proteomes" id="UP000050280">
    <property type="component" value="Unassembled WGS sequence"/>
</dbReference>
<keyword evidence="5" id="KW-0864">Zinc transport</keyword>
<dbReference type="Pfam" id="PF16916">
    <property type="entry name" value="ZT_dimer"/>
    <property type="match status" value="1"/>
</dbReference>
<evidence type="ECO:0000256" key="2">
    <source>
        <dbReference type="ARBA" id="ARBA00008873"/>
    </source>
</evidence>
<evidence type="ECO:0000256" key="5">
    <source>
        <dbReference type="ARBA" id="ARBA00022906"/>
    </source>
</evidence>
<keyword evidence="4 9" id="KW-0812">Transmembrane</keyword>
<dbReference type="NCBIfam" id="TIGR01297">
    <property type="entry name" value="CDF"/>
    <property type="match status" value="1"/>
</dbReference>
<dbReference type="Gene3D" id="3.30.70.1350">
    <property type="entry name" value="Cation efflux protein, cytoplasmic domain"/>
    <property type="match status" value="1"/>
</dbReference>
<dbReference type="STRING" id="1300341.I595_2894"/>
<dbReference type="InterPro" id="IPR050681">
    <property type="entry name" value="CDF/SLC30A"/>
</dbReference>
<comment type="caution">
    <text evidence="12">The sequence shown here is derived from an EMBL/GenBank/DDBJ whole genome shotgun (WGS) entry which is preliminary data.</text>
</comment>
<feature type="transmembrane region" description="Helical" evidence="9">
    <location>
        <begin position="189"/>
        <end position="211"/>
    </location>
</feature>
<evidence type="ECO:0000256" key="9">
    <source>
        <dbReference type="SAM" id="Phobius"/>
    </source>
</evidence>
<organism evidence="12 13">
    <name type="scientific">Croceitalea dokdonensis DOKDO 023</name>
    <dbReference type="NCBI Taxonomy" id="1300341"/>
    <lineage>
        <taxon>Bacteria</taxon>
        <taxon>Pseudomonadati</taxon>
        <taxon>Bacteroidota</taxon>
        <taxon>Flavobacteriia</taxon>
        <taxon>Flavobacteriales</taxon>
        <taxon>Flavobacteriaceae</taxon>
        <taxon>Croceitalea</taxon>
    </lineage>
</organism>
<dbReference type="EMBL" id="LDJX01000006">
    <property type="protein sequence ID" value="KPM30916.1"/>
    <property type="molecule type" value="Genomic_DNA"/>
</dbReference>
<keyword evidence="8 9" id="KW-0472">Membrane</keyword>
<dbReference type="PANTHER" id="PTHR11562">
    <property type="entry name" value="CATION EFFLUX PROTEIN/ ZINC TRANSPORTER"/>
    <property type="match status" value="1"/>
</dbReference>
<feature type="domain" description="Cation efflux protein transmembrane" evidence="10">
    <location>
        <begin position="28"/>
        <end position="219"/>
    </location>
</feature>
<dbReference type="PATRIC" id="fig|1300341.3.peg.3047"/>
<feature type="transmembrane region" description="Helical" evidence="9">
    <location>
        <begin position="130"/>
        <end position="149"/>
    </location>
</feature>
<evidence type="ECO:0000259" key="10">
    <source>
        <dbReference type="Pfam" id="PF01545"/>
    </source>
</evidence>
<evidence type="ECO:0000256" key="1">
    <source>
        <dbReference type="ARBA" id="ARBA00004141"/>
    </source>
</evidence>
<keyword evidence="3" id="KW-0813">Transport</keyword>
<keyword evidence="6 9" id="KW-1133">Transmembrane helix</keyword>